<proteinExistence type="predicted"/>
<feature type="signal peptide" evidence="1">
    <location>
        <begin position="1"/>
        <end position="19"/>
    </location>
</feature>
<dbReference type="Proteomes" id="UP000053424">
    <property type="component" value="Unassembled WGS sequence"/>
</dbReference>
<keyword evidence="1" id="KW-0732">Signal</keyword>
<evidence type="ECO:0000313" key="2">
    <source>
        <dbReference type="EMBL" id="KIM36226.1"/>
    </source>
</evidence>
<protein>
    <submittedName>
        <fullName evidence="2">Uncharacterized protein</fullName>
    </submittedName>
</protein>
<accession>A0A0C3BXR2</accession>
<evidence type="ECO:0000256" key="1">
    <source>
        <dbReference type="SAM" id="SignalP"/>
    </source>
</evidence>
<evidence type="ECO:0000313" key="3">
    <source>
        <dbReference type="Proteomes" id="UP000053424"/>
    </source>
</evidence>
<dbReference type="EMBL" id="KN831807">
    <property type="protein sequence ID" value="KIM36226.1"/>
    <property type="molecule type" value="Genomic_DNA"/>
</dbReference>
<reference evidence="3" key="2">
    <citation type="submission" date="2015-01" db="EMBL/GenBank/DDBJ databases">
        <title>Evolutionary Origins and Diversification of the Mycorrhizal Mutualists.</title>
        <authorList>
            <consortium name="DOE Joint Genome Institute"/>
            <consortium name="Mycorrhizal Genomics Consortium"/>
            <person name="Kohler A."/>
            <person name="Kuo A."/>
            <person name="Nagy L.G."/>
            <person name="Floudas D."/>
            <person name="Copeland A."/>
            <person name="Barry K.W."/>
            <person name="Cichocki N."/>
            <person name="Veneault-Fourrey C."/>
            <person name="LaButti K."/>
            <person name="Lindquist E.A."/>
            <person name="Lipzen A."/>
            <person name="Lundell T."/>
            <person name="Morin E."/>
            <person name="Murat C."/>
            <person name="Riley R."/>
            <person name="Ohm R."/>
            <person name="Sun H."/>
            <person name="Tunlid A."/>
            <person name="Henrissat B."/>
            <person name="Grigoriev I.V."/>
            <person name="Hibbett D.S."/>
            <person name="Martin F."/>
        </authorList>
    </citation>
    <scope>NUCLEOTIDE SEQUENCE [LARGE SCALE GENOMIC DNA]</scope>
    <source>
        <strain evidence="3">h7</strain>
    </source>
</reference>
<reference evidence="2 3" key="1">
    <citation type="submission" date="2014-04" db="EMBL/GenBank/DDBJ databases">
        <authorList>
            <consortium name="DOE Joint Genome Institute"/>
            <person name="Kuo A."/>
            <person name="Gay G."/>
            <person name="Dore J."/>
            <person name="Kohler A."/>
            <person name="Nagy L.G."/>
            <person name="Floudas D."/>
            <person name="Copeland A."/>
            <person name="Barry K.W."/>
            <person name="Cichocki N."/>
            <person name="Veneault-Fourrey C."/>
            <person name="LaButti K."/>
            <person name="Lindquist E.A."/>
            <person name="Lipzen A."/>
            <person name="Lundell T."/>
            <person name="Morin E."/>
            <person name="Murat C."/>
            <person name="Sun H."/>
            <person name="Tunlid A."/>
            <person name="Henrissat B."/>
            <person name="Grigoriev I.V."/>
            <person name="Hibbett D.S."/>
            <person name="Martin F."/>
            <person name="Nordberg H.P."/>
            <person name="Cantor M.N."/>
            <person name="Hua S.X."/>
        </authorList>
    </citation>
    <scope>NUCLEOTIDE SEQUENCE [LARGE SCALE GENOMIC DNA]</scope>
    <source>
        <strain evidence="3">h7</strain>
    </source>
</reference>
<dbReference type="AlphaFoldDB" id="A0A0C3BXR2"/>
<dbReference type="HOGENOM" id="CLU_126118_0_0_1"/>
<name>A0A0C3BXR2_HEBCY</name>
<gene>
    <name evidence="2" type="ORF">M413DRAFT_31825</name>
</gene>
<feature type="chain" id="PRO_5002162253" evidence="1">
    <location>
        <begin position="20"/>
        <end position="153"/>
    </location>
</feature>
<organism evidence="2 3">
    <name type="scientific">Hebeloma cylindrosporum</name>
    <dbReference type="NCBI Taxonomy" id="76867"/>
    <lineage>
        <taxon>Eukaryota</taxon>
        <taxon>Fungi</taxon>
        <taxon>Dikarya</taxon>
        <taxon>Basidiomycota</taxon>
        <taxon>Agaricomycotina</taxon>
        <taxon>Agaricomycetes</taxon>
        <taxon>Agaricomycetidae</taxon>
        <taxon>Agaricales</taxon>
        <taxon>Agaricineae</taxon>
        <taxon>Hymenogastraceae</taxon>
        <taxon>Hebeloma</taxon>
    </lineage>
</organism>
<dbReference type="OrthoDB" id="2978948at2759"/>
<keyword evidence="3" id="KW-1185">Reference proteome</keyword>
<sequence>MKSVPILVSGLSLLVSVLAQGPTDSPVPASCTFSCPAVDSVSRPLVKRPHAVGFNSHYSIFECAYHTRGEPRDFERKCSYYKETGLKALSATDDDCPPNAVPCPEAHSTSAAGLGRPPTRNPMFSNFEKDEVPSWVVGGRYLLYLKEHNRRSD</sequence>